<sequence>MPNPKYHWEPSDIVVREDQRLRFVAWWIHPDFLDELRKWVGECNVQRSPASCDSFADSRPQASRGAAAALGQGANVGSPGDFGYSDVQKPEGYLHTYRDLCRPAHLDMLEALVVGVGLFLERLLGAALPDARLSAGFHYPVRPQYSTLHLQLRINSGDARRPGAPPRAVSERLDALQRLLSAWPLCLSVLQGLPSA</sequence>
<evidence type="ECO:0000313" key="1">
    <source>
        <dbReference type="EMBL" id="CAK0857674.1"/>
    </source>
</evidence>
<organism evidence="1 2">
    <name type="scientific">Prorocentrum cordatum</name>
    <dbReference type="NCBI Taxonomy" id="2364126"/>
    <lineage>
        <taxon>Eukaryota</taxon>
        <taxon>Sar</taxon>
        <taxon>Alveolata</taxon>
        <taxon>Dinophyceae</taxon>
        <taxon>Prorocentrales</taxon>
        <taxon>Prorocentraceae</taxon>
        <taxon>Prorocentrum</taxon>
    </lineage>
</organism>
<reference evidence="1" key="1">
    <citation type="submission" date="2023-10" db="EMBL/GenBank/DDBJ databases">
        <authorList>
            <person name="Chen Y."/>
            <person name="Shah S."/>
            <person name="Dougan E. K."/>
            <person name="Thang M."/>
            <person name="Chan C."/>
        </authorList>
    </citation>
    <scope>NUCLEOTIDE SEQUENCE [LARGE SCALE GENOMIC DNA]</scope>
</reference>
<name>A0ABN9UEF4_9DINO</name>
<proteinExistence type="predicted"/>
<evidence type="ECO:0000313" key="2">
    <source>
        <dbReference type="Proteomes" id="UP001189429"/>
    </source>
</evidence>
<accession>A0ABN9UEF4</accession>
<dbReference type="Proteomes" id="UP001189429">
    <property type="component" value="Unassembled WGS sequence"/>
</dbReference>
<keyword evidence="2" id="KW-1185">Reference proteome</keyword>
<gene>
    <name evidence="1" type="ORF">PCOR1329_LOCUS47711</name>
</gene>
<dbReference type="EMBL" id="CAUYUJ010015749">
    <property type="protein sequence ID" value="CAK0857674.1"/>
    <property type="molecule type" value="Genomic_DNA"/>
</dbReference>
<protein>
    <submittedName>
        <fullName evidence="1">Uncharacterized protein</fullName>
    </submittedName>
</protein>
<comment type="caution">
    <text evidence="1">The sequence shown here is derived from an EMBL/GenBank/DDBJ whole genome shotgun (WGS) entry which is preliminary data.</text>
</comment>